<keyword evidence="1" id="KW-0472">Membrane</keyword>
<feature type="transmembrane region" description="Helical" evidence="1">
    <location>
        <begin position="247"/>
        <end position="268"/>
    </location>
</feature>
<dbReference type="PATRIC" id="fig|39777.7.peg.1260"/>
<feature type="transmembrane region" description="Helical" evidence="1">
    <location>
        <begin position="289"/>
        <end position="308"/>
    </location>
</feature>
<protein>
    <recommendedName>
        <fullName evidence="4">DUF979 domain-containing protein</fullName>
    </recommendedName>
</protein>
<dbReference type="Pfam" id="PF06166">
    <property type="entry name" value="DUF979"/>
    <property type="match status" value="1"/>
</dbReference>
<feature type="transmembrane region" description="Helical" evidence="1">
    <location>
        <begin position="39"/>
        <end position="58"/>
    </location>
</feature>
<accession>A0A133S424</accession>
<evidence type="ECO:0000313" key="2">
    <source>
        <dbReference type="EMBL" id="KXA63655.1"/>
    </source>
</evidence>
<sequence length="309" mass="33434">MLELIYKMQPLDYVYLLVGIILFIFAMQSFLNKDHKYRIGTGLFWLLYSVSFIFGSYLSKEINGWLVIAMAAIVLVKQLGKGHYFESPIEFKKGEAVRIGNVIFVPALLVGIITFIIGFFTKLGALVGLGIAAIIAMCAALYITKGSFNQGFHEGRRLIDAIGWTAILSQLLAALGYLFNLAGVGKIISSAVASVVPADNVFLVVVAYCIGMVIFTMIMGNAFAAFAMITSAIGVPMLVVAHGANPAAIGAIAMLAGYCGTLMTPMAANFNIVPVALLEMRDQYGVIKAQLPIALIMLVLNILLMYYFI</sequence>
<dbReference type="Proteomes" id="UP000070226">
    <property type="component" value="Unassembled WGS sequence"/>
</dbReference>
<name>A0A133S424_9FIRM</name>
<gene>
    <name evidence="2" type="ORF">HMPREF3233_01295</name>
</gene>
<evidence type="ECO:0008006" key="4">
    <source>
        <dbReference type="Google" id="ProtNLM"/>
    </source>
</evidence>
<feature type="transmembrane region" description="Helical" evidence="1">
    <location>
        <begin position="64"/>
        <end position="80"/>
    </location>
</feature>
<feature type="transmembrane region" description="Helical" evidence="1">
    <location>
        <begin position="101"/>
        <end position="120"/>
    </location>
</feature>
<feature type="transmembrane region" description="Helical" evidence="1">
    <location>
        <begin position="13"/>
        <end position="32"/>
    </location>
</feature>
<dbReference type="InterPro" id="IPR009323">
    <property type="entry name" value="DUF979"/>
</dbReference>
<evidence type="ECO:0000256" key="1">
    <source>
        <dbReference type="SAM" id="Phobius"/>
    </source>
</evidence>
<dbReference type="RefSeq" id="WP_060807693.1">
    <property type="nucleotide sequence ID" value="NZ_KQ958093.1"/>
</dbReference>
<keyword evidence="1" id="KW-1133">Transmembrane helix</keyword>
<feature type="transmembrane region" description="Helical" evidence="1">
    <location>
        <begin position="158"/>
        <end position="179"/>
    </location>
</feature>
<comment type="caution">
    <text evidence="2">The sequence shown here is derived from an EMBL/GenBank/DDBJ whole genome shotgun (WGS) entry which is preliminary data.</text>
</comment>
<dbReference type="EMBL" id="LRQT01000055">
    <property type="protein sequence ID" value="KXA63655.1"/>
    <property type="molecule type" value="Genomic_DNA"/>
</dbReference>
<proteinExistence type="predicted"/>
<feature type="transmembrane region" description="Helical" evidence="1">
    <location>
        <begin position="126"/>
        <end position="146"/>
    </location>
</feature>
<feature type="transmembrane region" description="Helical" evidence="1">
    <location>
        <begin position="191"/>
        <end position="215"/>
    </location>
</feature>
<reference evidence="2 3" key="1">
    <citation type="submission" date="2016-01" db="EMBL/GenBank/DDBJ databases">
        <authorList>
            <person name="Oliw E.H."/>
        </authorList>
    </citation>
    <scope>NUCLEOTIDE SEQUENCE [LARGE SCALE GENOMIC DNA]</scope>
    <source>
        <strain evidence="2 3">CMW7756B</strain>
    </source>
</reference>
<keyword evidence="1" id="KW-0812">Transmembrane</keyword>
<dbReference type="AlphaFoldDB" id="A0A133S424"/>
<organism evidence="2">
    <name type="scientific">Veillonella atypica</name>
    <dbReference type="NCBI Taxonomy" id="39777"/>
    <lineage>
        <taxon>Bacteria</taxon>
        <taxon>Bacillati</taxon>
        <taxon>Bacillota</taxon>
        <taxon>Negativicutes</taxon>
        <taxon>Veillonellales</taxon>
        <taxon>Veillonellaceae</taxon>
        <taxon>Veillonella</taxon>
    </lineage>
</organism>
<dbReference type="STRING" id="39777.B7L28_01165"/>
<evidence type="ECO:0000313" key="3">
    <source>
        <dbReference type="Proteomes" id="UP000070226"/>
    </source>
</evidence>
<feature type="transmembrane region" description="Helical" evidence="1">
    <location>
        <begin position="222"/>
        <end position="241"/>
    </location>
</feature>